<dbReference type="GO" id="GO:0006793">
    <property type="term" value="P:phosphorus metabolic process"/>
    <property type="evidence" value="ECO:0007669"/>
    <property type="project" value="InterPro"/>
</dbReference>
<dbReference type="RefSeq" id="WP_251221708.1">
    <property type="nucleotide sequence ID" value="NZ_JAMBOL010000001.1"/>
</dbReference>
<proteinExistence type="inferred from homology"/>
<dbReference type="InterPro" id="IPR030673">
    <property type="entry name" value="PyroPPase_GppA_Ppx"/>
</dbReference>
<comment type="similarity">
    <text evidence="1">Belongs to the GppA/Ppx family.</text>
</comment>
<feature type="domain" description="Ppx/GppA phosphatase N-terminal" evidence="6">
    <location>
        <begin position="21"/>
        <end position="306"/>
    </location>
</feature>
<evidence type="ECO:0000259" key="6">
    <source>
        <dbReference type="Pfam" id="PF02541"/>
    </source>
</evidence>
<dbReference type="GO" id="GO:0006357">
    <property type="term" value="P:regulation of transcription by RNA polymerase II"/>
    <property type="evidence" value="ECO:0007669"/>
    <property type="project" value="TreeGrafter"/>
</dbReference>
<dbReference type="InterPro" id="IPR022371">
    <property type="entry name" value="Exopolyphosphatase"/>
</dbReference>
<evidence type="ECO:0000256" key="5">
    <source>
        <dbReference type="ARBA" id="ARBA00047607"/>
    </source>
</evidence>
<dbReference type="InterPro" id="IPR050273">
    <property type="entry name" value="GppA/Ppx_hydrolase"/>
</dbReference>
<dbReference type="SUPFAM" id="SSF53067">
    <property type="entry name" value="Actin-like ATPase domain"/>
    <property type="match status" value="2"/>
</dbReference>
<dbReference type="Gene3D" id="3.30.420.40">
    <property type="match status" value="1"/>
</dbReference>
<comment type="catalytic activity">
    <reaction evidence="5">
        <text>[phosphate](n) + H2O = [phosphate](n-1) + phosphate + H(+)</text>
        <dbReference type="Rhea" id="RHEA:21528"/>
        <dbReference type="Rhea" id="RHEA-COMP:9859"/>
        <dbReference type="Rhea" id="RHEA-COMP:14279"/>
        <dbReference type="ChEBI" id="CHEBI:15377"/>
        <dbReference type="ChEBI" id="CHEBI:15378"/>
        <dbReference type="ChEBI" id="CHEBI:16838"/>
        <dbReference type="ChEBI" id="CHEBI:43474"/>
        <dbReference type="EC" id="3.6.1.11"/>
    </reaction>
</comment>
<dbReference type="PIRSF" id="PIRSF001267">
    <property type="entry name" value="Pyrophosphatase_GppA_Ppx"/>
    <property type="match status" value="1"/>
</dbReference>
<dbReference type="Gene3D" id="3.30.420.150">
    <property type="entry name" value="Exopolyphosphatase. Domain 2"/>
    <property type="match status" value="1"/>
</dbReference>
<organism evidence="8 9">
    <name type="scientific">Halalkalibacter oceani</name>
    <dbReference type="NCBI Taxonomy" id="1653776"/>
    <lineage>
        <taxon>Bacteria</taxon>
        <taxon>Bacillati</taxon>
        <taxon>Bacillota</taxon>
        <taxon>Bacilli</taxon>
        <taxon>Bacillales</taxon>
        <taxon>Bacillaceae</taxon>
        <taxon>Halalkalibacter</taxon>
    </lineage>
</organism>
<dbReference type="SUPFAM" id="SSF109604">
    <property type="entry name" value="HD-domain/PDEase-like"/>
    <property type="match status" value="1"/>
</dbReference>
<evidence type="ECO:0000259" key="7">
    <source>
        <dbReference type="Pfam" id="PF21447"/>
    </source>
</evidence>
<comment type="caution">
    <text evidence="8">The sequence shown here is derived from an EMBL/GenBank/DDBJ whole genome shotgun (WGS) entry which is preliminary data.</text>
</comment>
<dbReference type="Gene3D" id="1.10.3210.10">
    <property type="entry name" value="Hypothetical protein af1432"/>
    <property type="match status" value="1"/>
</dbReference>
<dbReference type="Pfam" id="PF02541">
    <property type="entry name" value="Ppx-GppA"/>
    <property type="match status" value="1"/>
</dbReference>
<sequence>MIENDFAVIDIGSNSIRLVINQIDHNGCYKELHNYKTVARLSAHMDEKGAFTTEGTRILLETLTRFKEVLLFHQVQKVTAVATAAMRKATNRKEITELVYERLGFEIRILSEYEEAFYGYLAVVNSTNITDGITIDIGGGSTEITLFQDRELRHYHSFPFGAITLKQQFISGCEATEEELQTIKAYIRSQLSSLSWLHEYPDYPVIGIGGSARNLSLIHQRQKEYPLAGLHQYELPTKELRQLTDALATLSYQERLTIDGLSKDRADIIVPAAEVIASLVELVQAKTFVMSRKGLRDGIFYEELLRTMDTACFPNVAEESFYQLSHSYEVNLDHANHISYLATRLYAELADQCQVSHQRNEALQLLRQSARVLYIGEFINSEASSQNTFYLLTNMTIEGLSHQERLAIAFISSFKSKSQLLKYAKPFKNLLDKKRLKLYEFLGAIMKLAFCLDRTRRKTIVEVGRRADEDGQLALPLFYQEDAHFEQLQAQKHKKHLEKAIRRPLTLTYLSSDALKAES</sequence>
<dbReference type="EMBL" id="JAMBOL010000001">
    <property type="protein sequence ID" value="MCM3712862.1"/>
    <property type="molecule type" value="Genomic_DNA"/>
</dbReference>
<feature type="domain" description="Ppx/GppA phosphatase C-terminal" evidence="7">
    <location>
        <begin position="318"/>
        <end position="468"/>
    </location>
</feature>
<dbReference type="EC" id="3.6.1.11" evidence="2"/>
<dbReference type="InterPro" id="IPR043129">
    <property type="entry name" value="ATPase_NBD"/>
</dbReference>
<reference evidence="8" key="1">
    <citation type="submission" date="2022-05" db="EMBL/GenBank/DDBJ databases">
        <title>Comparative Genomics of Spacecraft Associated Microbes.</title>
        <authorList>
            <person name="Tran M.T."/>
            <person name="Wright A."/>
            <person name="Seuylemezian A."/>
            <person name="Eisen J."/>
            <person name="Coil D."/>
        </authorList>
    </citation>
    <scope>NUCLEOTIDE SEQUENCE</scope>
    <source>
        <strain evidence="8">214.1.1</strain>
    </source>
</reference>
<dbReference type="InterPro" id="IPR048950">
    <property type="entry name" value="Ppx_GppA_C"/>
</dbReference>
<dbReference type="InterPro" id="IPR003695">
    <property type="entry name" value="Ppx_GppA_N"/>
</dbReference>
<dbReference type="NCBIfam" id="TIGR03706">
    <property type="entry name" value="exo_poly_only"/>
    <property type="match status" value="1"/>
</dbReference>
<dbReference type="AlphaFoldDB" id="A0A9X2DMG3"/>
<dbReference type="CDD" id="cd24052">
    <property type="entry name" value="ASKHA_NBD_HpPPX-GppA-like"/>
    <property type="match status" value="1"/>
</dbReference>
<dbReference type="GO" id="GO:0004309">
    <property type="term" value="F:exopolyphosphatase activity"/>
    <property type="evidence" value="ECO:0007669"/>
    <property type="project" value="UniProtKB-EC"/>
</dbReference>
<dbReference type="Proteomes" id="UP001139179">
    <property type="component" value="Unassembled WGS sequence"/>
</dbReference>
<keyword evidence="4 8" id="KW-0378">Hydrolase</keyword>
<evidence type="ECO:0000256" key="2">
    <source>
        <dbReference type="ARBA" id="ARBA00012451"/>
    </source>
</evidence>
<gene>
    <name evidence="8" type="primary">ppx</name>
    <name evidence="8" type="ORF">M3202_02090</name>
</gene>
<evidence type="ECO:0000256" key="4">
    <source>
        <dbReference type="ARBA" id="ARBA00022801"/>
    </source>
</evidence>
<protein>
    <recommendedName>
        <fullName evidence="3">Exopolyphosphatase</fullName>
        <ecNumber evidence="2">3.6.1.11</ecNumber>
    </recommendedName>
</protein>
<evidence type="ECO:0000256" key="3">
    <source>
        <dbReference type="ARBA" id="ARBA00020416"/>
    </source>
</evidence>
<dbReference type="Pfam" id="PF21447">
    <property type="entry name" value="Ppx-GppA_III"/>
    <property type="match status" value="1"/>
</dbReference>
<evidence type="ECO:0000313" key="8">
    <source>
        <dbReference type="EMBL" id="MCM3712862.1"/>
    </source>
</evidence>
<keyword evidence="9" id="KW-1185">Reference proteome</keyword>
<evidence type="ECO:0000256" key="1">
    <source>
        <dbReference type="ARBA" id="ARBA00007125"/>
    </source>
</evidence>
<accession>A0A9X2DMG3</accession>
<name>A0A9X2DMG3_9BACI</name>
<dbReference type="PANTHER" id="PTHR30005">
    <property type="entry name" value="EXOPOLYPHOSPHATASE"/>
    <property type="match status" value="1"/>
</dbReference>
<evidence type="ECO:0000313" key="9">
    <source>
        <dbReference type="Proteomes" id="UP001139179"/>
    </source>
</evidence>
<dbReference type="PANTHER" id="PTHR30005:SF0">
    <property type="entry name" value="RETROGRADE REGULATION PROTEIN 2"/>
    <property type="match status" value="1"/>
</dbReference>